<name>A0A1F5KGX9_9BACT</name>
<dbReference type="PROSITE" id="PS51063">
    <property type="entry name" value="HTH_CRP_2"/>
    <property type="match status" value="1"/>
</dbReference>
<evidence type="ECO:0000256" key="1">
    <source>
        <dbReference type="ARBA" id="ARBA00023015"/>
    </source>
</evidence>
<dbReference type="InterPro" id="IPR036390">
    <property type="entry name" value="WH_DNA-bd_sf"/>
</dbReference>
<evidence type="ECO:0000313" key="7">
    <source>
        <dbReference type="Proteomes" id="UP000177328"/>
    </source>
</evidence>
<dbReference type="InterPro" id="IPR014710">
    <property type="entry name" value="RmlC-like_jellyroll"/>
</dbReference>
<dbReference type="SUPFAM" id="SSF46785">
    <property type="entry name" value="Winged helix' DNA-binding domain"/>
    <property type="match status" value="1"/>
</dbReference>
<dbReference type="CDD" id="cd00038">
    <property type="entry name" value="CAP_ED"/>
    <property type="match status" value="1"/>
</dbReference>
<reference evidence="6 7" key="1">
    <citation type="journal article" date="2016" name="Nat. Commun.">
        <title>Thousands of microbial genomes shed light on interconnected biogeochemical processes in an aquifer system.</title>
        <authorList>
            <person name="Anantharaman K."/>
            <person name="Brown C.T."/>
            <person name="Hug L.A."/>
            <person name="Sharon I."/>
            <person name="Castelle C.J."/>
            <person name="Probst A.J."/>
            <person name="Thomas B.C."/>
            <person name="Singh A."/>
            <person name="Wilkins M.J."/>
            <person name="Karaoz U."/>
            <person name="Brodie E.L."/>
            <person name="Williams K.H."/>
            <person name="Hubbard S.S."/>
            <person name="Banfield J.F."/>
        </authorList>
    </citation>
    <scope>NUCLEOTIDE SEQUENCE [LARGE SCALE GENOMIC DNA]</scope>
</reference>
<evidence type="ECO:0000256" key="2">
    <source>
        <dbReference type="ARBA" id="ARBA00023125"/>
    </source>
</evidence>
<evidence type="ECO:0000256" key="3">
    <source>
        <dbReference type="ARBA" id="ARBA00023163"/>
    </source>
</evidence>
<dbReference type="InterPro" id="IPR012318">
    <property type="entry name" value="HTH_CRP"/>
</dbReference>
<dbReference type="Pfam" id="PF13545">
    <property type="entry name" value="HTH_Crp_2"/>
    <property type="match status" value="1"/>
</dbReference>
<dbReference type="InterPro" id="IPR000595">
    <property type="entry name" value="cNMP-bd_dom"/>
</dbReference>
<comment type="caution">
    <text evidence="6">The sequence shown here is derived from an EMBL/GenBank/DDBJ whole genome shotgun (WGS) entry which is preliminary data.</text>
</comment>
<dbReference type="SUPFAM" id="SSF51206">
    <property type="entry name" value="cAMP-binding domain-like"/>
    <property type="match status" value="1"/>
</dbReference>
<gene>
    <name evidence="6" type="ORF">A3D25_04680</name>
</gene>
<dbReference type="InterPro" id="IPR018490">
    <property type="entry name" value="cNMP-bd_dom_sf"/>
</dbReference>
<dbReference type="GO" id="GO:0003677">
    <property type="term" value="F:DNA binding"/>
    <property type="evidence" value="ECO:0007669"/>
    <property type="project" value="UniProtKB-KW"/>
</dbReference>
<dbReference type="AlphaFoldDB" id="A0A1F5KGX9"/>
<organism evidence="6 7">
    <name type="scientific">Candidatus Daviesbacteria bacterium RIFCSPHIGHO2_02_FULL_43_12</name>
    <dbReference type="NCBI Taxonomy" id="1797776"/>
    <lineage>
        <taxon>Bacteria</taxon>
        <taxon>Candidatus Daviesiibacteriota</taxon>
    </lineage>
</organism>
<dbReference type="PROSITE" id="PS50042">
    <property type="entry name" value="CNMP_BINDING_3"/>
    <property type="match status" value="1"/>
</dbReference>
<protein>
    <recommendedName>
        <fullName evidence="8">HTH crp-type domain-containing protein</fullName>
    </recommendedName>
</protein>
<keyword evidence="2" id="KW-0238">DNA-binding</keyword>
<dbReference type="Proteomes" id="UP000177328">
    <property type="component" value="Unassembled WGS sequence"/>
</dbReference>
<evidence type="ECO:0000259" key="4">
    <source>
        <dbReference type="PROSITE" id="PS50042"/>
    </source>
</evidence>
<proteinExistence type="predicted"/>
<dbReference type="SMART" id="SM00419">
    <property type="entry name" value="HTH_CRP"/>
    <property type="match status" value="1"/>
</dbReference>
<feature type="domain" description="Cyclic nucleotide-binding" evidence="4">
    <location>
        <begin position="18"/>
        <end position="97"/>
    </location>
</feature>
<evidence type="ECO:0000259" key="5">
    <source>
        <dbReference type="PROSITE" id="PS51063"/>
    </source>
</evidence>
<dbReference type="Pfam" id="PF00027">
    <property type="entry name" value="cNMP_binding"/>
    <property type="match status" value="1"/>
</dbReference>
<accession>A0A1F5KGX9</accession>
<evidence type="ECO:0008006" key="8">
    <source>
        <dbReference type="Google" id="ProtNLM"/>
    </source>
</evidence>
<dbReference type="Gene3D" id="2.60.120.10">
    <property type="entry name" value="Jelly Rolls"/>
    <property type="match status" value="1"/>
</dbReference>
<feature type="domain" description="HTH crp-type" evidence="5">
    <location>
        <begin position="132"/>
        <end position="205"/>
    </location>
</feature>
<keyword evidence="3" id="KW-0804">Transcription</keyword>
<sequence>MQEGALMETFYGGFKLIHYKKGEVILHAGDIPRGVFSLVKGYVRQYSISPEGEEFTSIIFMPGDFFPSIWAVHGSEFLYYLETLTPVELRCVPRDEFLSSIKSHHEMCFNLSSKILVRMGGLMTRMEHLVFGNAADKVTSILILCAERFGQKSGQGVELPMVLSHKQIASLVGVSRETASVEIKNLEREGFVGYKKRRIVIKNIEELKSHSLLR</sequence>
<keyword evidence="1" id="KW-0805">Transcription regulation</keyword>
<dbReference type="GO" id="GO:0006355">
    <property type="term" value="P:regulation of DNA-templated transcription"/>
    <property type="evidence" value="ECO:0007669"/>
    <property type="project" value="InterPro"/>
</dbReference>
<evidence type="ECO:0000313" key="6">
    <source>
        <dbReference type="EMBL" id="OGE40070.1"/>
    </source>
</evidence>
<dbReference type="EMBL" id="MFDD01000014">
    <property type="protein sequence ID" value="OGE40070.1"/>
    <property type="molecule type" value="Genomic_DNA"/>
</dbReference>